<dbReference type="EMBL" id="GADI01000288">
    <property type="protein sequence ID" value="JAA73520.1"/>
    <property type="molecule type" value="mRNA"/>
</dbReference>
<evidence type="ECO:0000313" key="1">
    <source>
        <dbReference type="EMBL" id="JAA73520.1"/>
    </source>
</evidence>
<organism evidence="1">
    <name type="scientific">Ixodes ricinus</name>
    <name type="common">Common tick</name>
    <name type="synonym">Acarus ricinus</name>
    <dbReference type="NCBI Taxonomy" id="34613"/>
    <lineage>
        <taxon>Eukaryota</taxon>
        <taxon>Metazoa</taxon>
        <taxon>Ecdysozoa</taxon>
        <taxon>Arthropoda</taxon>
        <taxon>Chelicerata</taxon>
        <taxon>Arachnida</taxon>
        <taxon>Acari</taxon>
        <taxon>Parasitiformes</taxon>
        <taxon>Ixodida</taxon>
        <taxon>Ixodoidea</taxon>
        <taxon>Ixodidae</taxon>
        <taxon>Ixodinae</taxon>
        <taxon>Ixodes</taxon>
    </lineage>
</organism>
<name>A0A0K8RR72_IXORI</name>
<proteinExistence type="evidence at transcript level"/>
<sequence>MCSRKWCRFSGISANVISSPGVHPQPLSYPHPRNPLHLQVFVPEQLTNSIVVQQCFQENIHILSGLEKKKKKK</sequence>
<accession>A0A0K8RR72</accession>
<protein>
    <submittedName>
        <fullName evidence="1">Uncharacterized protein</fullName>
    </submittedName>
</protein>
<dbReference type="AlphaFoldDB" id="A0A0K8RR72"/>
<reference evidence="1" key="1">
    <citation type="submission" date="2012-12" db="EMBL/GenBank/DDBJ databases">
        <title>Identification and characterization of a phenylalanine ammonia-lyase gene family in Isatis indigotica Fort.</title>
        <authorList>
            <person name="Liu Q."/>
            <person name="Chen J."/>
            <person name="Zhou X."/>
            <person name="Di P."/>
            <person name="Xiao Y."/>
            <person name="Xuan H."/>
            <person name="Zhang L."/>
            <person name="Chen W."/>
        </authorList>
    </citation>
    <scope>NUCLEOTIDE SEQUENCE</scope>
    <source>
        <tissue evidence="1">Salivary gland</tissue>
    </source>
</reference>
<feature type="non-terminal residue" evidence="1">
    <location>
        <position position="73"/>
    </location>
</feature>